<sequence length="84" mass="9630">MDLVDTIKNLCNSLGQYPYIDLIRAWIWNLQSDCKNTSIATISMRSLDLKISETNWQGLAPEVLGILIVILELRLLIEHFKNSL</sequence>
<accession>A0A5B0PIY4</accession>
<dbReference type="EMBL" id="VSWC01000053">
    <property type="protein sequence ID" value="KAA1101607.1"/>
    <property type="molecule type" value="Genomic_DNA"/>
</dbReference>
<evidence type="ECO:0000313" key="1">
    <source>
        <dbReference type="EMBL" id="KAA1101607.1"/>
    </source>
</evidence>
<evidence type="ECO:0000313" key="2">
    <source>
        <dbReference type="Proteomes" id="UP000324748"/>
    </source>
</evidence>
<keyword evidence="2" id="KW-1185">Reference proteome</keyword>
<proteinExistence type="predicted"/>
<comment type="caution">
    <text evidence="1">The sequence shown here is derived from an EMBL/GenBank/DDBJ whole genome shotgun (WGS) entry which is preliminary data.</text>
</comment>
<reference evidence="1 2" key="1">
    <citation type="submission" date="2019-05" db="EMBL/GenBank/DDBJ databases">
        <title>Emergence of the Ug99 lineage of the wheat stem rust pathogen through somatic hybridization.</title>
        <authorList>
            <person name="Li F."/>
            <person name="Upadhyaya N.M."/>
            <person name="Sperschneider J."/>
            <person name="Matny O."/>
            <person name="Nguyen-Phuc H."/>
            <person name="Mago R."/>
            <person name="Raley C."/>
            <person name="Miller M.E."/>
            <person name="Silverstein K.A.T."/>
            <person name="Henningsen E."/>
            <person name="Hirsch C.D."/>
            <person name="Visser B."/>
            <person name="Pretorius Z.A."/>
            <person name="Steffenson B.J."/>
            <person name="Schwessinger B."/>
            <person name="Dodds P.N."/>
            <person name="Figueroa M."/>
        </authorList>
    </citation>
    <scope>NUCLEOTIDE SEQUENCE [LARGE SCALE GENOMIC DNA]</scope>
    <source>
        <strain evidence="1">21-0</strain>
    </source>
</reference>
<dbReference type="AlphaFoldDB" id="A0A5B0PIY4"/>
<dbReference type="Proteomes" id="UP000324748">
    <property type="component" value="Unassembled WGS sequence"/>
</dbReference>
<name>A0A5B0PIY4_PUCGR</name>
<gene>
    <name evidence="1" type="ORF">PGT21_025832</name>
</gene>
<organism evidence="1 2">
    <name type="scientific">Puccinia graminis f. sp. tritici</name>
    <dbReference type="NCBI Taxonomy" id="56615"/>
    <lineage>
        <taxon>Eukaryota</taxon>
        <taxon>Fungi</taxon>
        <taxon>Dikarya</taxon>
        <taxon>Basidiomycota</taxon>
        <taxon>Pucciniomycotina</taxon>
        <taxon>Pucciniomycetes</taxon>
        <taxon>Pucciniales</taxon>
        <taxon>Pucciniaceae</taxon>
        <taxon>Puccinia</taxon>
    </lineage>
</organism>
<protein>
    <submittedName>
        <fullName evidence="1">Uncharacterized protein</fullName>
    </submittedName>
</protein>